<evidence type="ECO:0000313" key="2">
    <source>
        <dbReference type="EMBL" id="KZT70244.1"/>
    </source>
</evidence>
<proteinExistence type="predicted"/>
<keyword evidence="3" id="KW-1185">Reference proteome</keyword>
<dbReference type="InterPro" id="IPR051807">
    <property type="entry name" value="Sec-metab_biosynth-assoc"/>
</dbReference>
<dbReference type="SUPFAM" id="SSF54909">
    <property type="entry name" value="Dimeric alpha+beta barrel"/>
    <property type="match status" value="1"/>
</dbReference>
<evidence type="ECO:0000313" key="3">
    <source>
        <dbReference type="Proteomes" id="UP000076727"/>
    </source>
</evidence>
<sequence length="109" mass="12134">MSVTHHFVLWAPYSTCPGTIELWASTRSIHKAKLDPLIASGVVTFGGPVLSPRADLSAPFSEQEMYGSMLIYQGDSVESVRKLVEADPFYTEGVWDKEKLQLHPMRPVV</sequence>
<dbReference type="PANTHER" id="PTHR33606:SF3">
    <property type="entry name" value="PROTEIN YCII"/>
    <property type="match status" value="1"/>
</dbReference>
<dbReference type="InterPro" id="IPR011008">
    <property type="entry name" value="Dimeric_a/b-barrel"/>
</dbReference>
<name>A0A165R389_9APHY</name>
<evidence type="ECO:0000259" key="1">
    <source>
        <dbReference type="Pfam" id="PF03795"/>
    </source>
</evidence>
<accession>A0A165R389</accession>
<dbReference type="EMBL" id="KV429052">
    <property type="protein sequence ID" value="KZT70244.1"/>
    <property type="molecule type" value="Genomic_DNA"/>
</dbReference>
<dbReference type="OrthoDB" id="5519740at2759"/>
<dbReference type="Proteomes" id="UP000076727">
    <property type="component" value="Unassembled WGS sequence"/>
</dbReference>
<feature type="domain" description="YCII-related" evidence="1">
    <location>
        <begin position="16"/>
        <end position="96"/>
    </location>
</feature>
<dbReference type="Gene3D" id="3.30.70.1060">
    <property type="entry name" value="Dimeric alpha+beta barrel"/>
    <property type="match status" value="1"/>
</dbReference>
<gene>
    <name evidence="2" type="ORF">DAEQUDRAFT_214484</name>
</gene>
<protein>
    <recommendedName>
        <fullName evidence="1">YCII-related domain-containing protein</fullName>
    </recommendedName>
</protein>
<dbReference type="Pfam" id="PF03795">
    <property type="entry name" value="YCII"/>
    <property type="match status" value="1"/>
</dbReference>
<reference evidence="2 3" key="1">
    <citation type="journal article" date="2016" name="Mol. Biol. Evol.">
        <title>Comparative Genomics of Early-Diverging Mushroom-Forming Fungi Provides Insights into the Origins of Lignocellulose Decay Capabilities.</title>
        <authorList>
            <person name="Nagy L.G."/>
            <person name="Riley R."/>
            <person name="Tritt A."/>
            <person name="Adam C."/>
            <person name="Daum C."/>
            <person name="Floudas D."/>
            <person name="Sun H."/>
            <person name="Yadav J.S."/>
            <person name="Pangilinan J."/>
            <person name="Larsson K.H."/>
            <person name="Matsuura K."/>
            <person name="Barry K."/>
            <person name="Labutti K."/>
            <person name="Kuo R."/>
            <person name="Ohm R.A."/>
            <person name="Bhattacharya S.S."/>
            <person name="Shirouzu T."/>
            <person name="Yoshinaga Y."/>
            <person name="Martin F.M."/>
            <person name="Grigoriev I.V."/>
            <person name="Hibbett D.S."/>
        </authorList>
    </citation>
    <scope>NUCLEOTIDE SEQUENCE [LARGE SCALE GENOMIC DNA]</scope>
    <source>
        <strain evidence="2 3">L-15889</strain>
    </source>
</reference>
<organism evidence="2 3">
    <name type="scientific">Daedalea quercina L-15889</name>
    <dbReference type="NCBI Taxonomy" id="1314783"/>
    <lineage>
        <taxon>Eukaryota</taxon>
        <taxon>Fungi</taxon>
        <taxon>Dikarya</taxon>
        <taxon>Basidiomycota</taxon>
        <taxon>Agaricomycotina</taxon>
        <taxon>Agaricomycetes</taxon>
        <taxon>Polyporales</taxon>
        <taxon>Fomitopsis</taxon>
    </lineage>
</organism>
<dbReference type="PANTHER" id="PTHR33606">
    <property type="entry name" value="PROTEIN YCII"/>
    <property type="match status" value="1"/>
</dbReference>
<dbReference type="InterPro" id="IPR005545">
    <property type="entry name" value="YCII"/>
</dbReference>
<dbReference type="AlphaFoldDB" id="A0A165R389"/>